<organism evidence="10 11">
    <name type="scientific">Dictyostelium discoideum</name>
    <name type="common">Social amoeba</name>
    <dbReference type="NCBI Taxonomy" id="44689"/>
    <lineage>
        <taxon>Eukaryota</taxon>
        <taxon>Amoebozoa</taxon>
        <taxon>Evosea</taxon>
        <taxon>Eumycetozoa</taxon>
        <taxon>Dictyostelia</taxon>
        <taxon>Dictyosteliales</taxon>
        <taxon>Dictyosteliaceae</taxon>
        <taxon>Dictyostelium</taxon>
    </lineage>
</organism>
<keyword evidence="6" id="KW-0256">Endoplasmic reticulum</keyword>
<dbReference type="AlphaFoldDB" id="Q55AM9"/>
<dbReference type="GeneID" id="8618121"/>
<dbReference type="KEGG" id="ddi:DDB_G0271814"/>
<evidence type="ECO:0000256" key="1">
    <source>
        <dbReference type="ARBA" id="ARBA00004115"/>
    </source>
</evidence>
<comment type="caution">
    <text evidence="10">The sequence shown here is derived from an EMBL/GenBank/DDBJ whole genome shotgun (WGS) entry which is preliminary data.</text>
</comment>
<comment type="subcellular location">
    <subcellularLocation>
        <location evidence="1">Endoplasmic reticulum membrane</location>
        <topology evidence="1">Single-pass type I membrane protein</topology>
    </subcellularLocation>
</comment>
<dbReference type="InParanoid" id="Q55AM9"/>
<evidence type="ECO:0000256" key="6">
    <source>
        <dbReference type="ARBA" id="ARBA00022824"/>
    </source>
</evidence>
<accession>Q55AM9</accession>
<keyword evidence="7 9" id="KW-1133">Transmembrane helix</keyword>
<evidence type="ECO:0000313" key="11">
    <source>
        <dbReference type="Proteomes" id="UP000002195"/>
    </source>
</evidence>
<dbReference type="RefSeq" id="XP_645493.1">
    <property type="nucleotide sequence ID" value="XM_640401.1"/>
</dbReference>
<dbReference type="PaxDb" id="44689-DDB0216914"/>
<evidence type="ECO:0000256" key="7">
    <source>
        <dbReference type="ARBA" id="ARBA00022989"/>
    </source>
</evidence>
<dbReference type="dictyBase" id="DDB_G0271814"/>
<keyword evidence="8 9" id="KW-0472">Membrane</keyword>
<keyword evidence="4 9" id="KW-0812">Transmembrane</keyword>
<protein>
    <recommendedName>
        <fullName evidence="3">ER membrane protein complex subunit 10</fullName>
    </recommendedName>
</protein>
<evidence type="ECO:0000256" key="4">
    <source>
        <dbReference type="ARBA" id="ARBA00022692"/>
    </source>
</evidence>
<dbReference type="OMA" id="DIEFTMY"/>
<sequence>MKFNKITIISIVIALFTIILQISESITVSNLNNQKDIEFTMYHNEDQSKSCKILFKPKLIPHSTNSITSVDSINFKKAIQIKCKNSLTKESRSLYQKSCDLFKTTVVSDKDPSNLSFSSLPKVCYIIIGNLNDSSLQYEFLKINLDSNNMNIVASNYQLKKSPPVTGDDKDQLFVIIDFSEDILKLVYEEPKVEKEKEKEKEKEESQSFIGKYWFYLLPLFLIILVNMAAPPPAAQTNAAASQGAGSRNNNNNN</sequence>
<gene>
    <name evidence="10" type="ORF">DDB_G0271814</name>
</gene>
<dbReference type="EMBL" id="AAFI02000006">
    <property type="protein sequence ID" value="EAL71597.1"/>
    <property type="molecule type" value="Genomic_DNA"/>
</dbReference>
<dbReference type="STRING" id="44689.Q55AM9"/>
<keyword evidence="11" id="KW-1185">Reference proteome</keyword>
<dbReference type="HOGENOM" id="CLU_1095932_0_0_1"/>
<evidence type="ECO:0000256" key="3">
    <source>
        <dbReference type="ARBA" id="ARBA00020105"/>
    </source>
</evidence>
<proteinExistence type="inferred from homology"/>
<dbReference type="Pfam" id="PF21203">
    <property type="entry name" value="ECM10"/>
    <property type="match status" value="1"/>
</dbReference>
<keyword evidence="5" id="KW-0732">Signal</keyword>
<dbReference type="FunCoup" id="Q55AM9">
    <property type="interactions" value="744"/>
</dbReference>
<dbReference type="VEuPathDB" id="AmoebaDB:DDB_G0271814"/>
<dbReference type="Proteomes" id="UP000002195">
    <property type="component" value="Unassembled WGS sequence"/>
</dbReference>
<evidence type="ECO:0000256" key="5">
    <source>
        <dbReference type="ARBA" id="ARBA00022729"/>
    </source>
</evidence>
<name>Q55AM9_DICDI</name>
<dbReference type="eggNOG" id="ENOG502RDCX">
    <property type="taxonomic scope" value="Eukaryota"/>
</dbReference>
<dbReference type="PANTHER" id="PTHR21397">
    <property type="entry name" value="CHROMATIN COMPLEXES SUBUNIT BAP18-RELATED"/>
    <property type="match status" value="1"/>
</dbReference>
<dbReference type="PANTHER" id="PTHR21397:SF4">
    <property type="entry name" value="ER MEMBRANE PROTEIN COMPLEX SUBUNIT 10"/>
    <property type="match status" value="1"/>
</dbReference>
<evidence type="ECO:0000256" key="9">
    <source>
        <dbReference type="SAM" id="Phobius"/>
    </source>
</evidence>
<comment type="similarity">
    <text evidence="2">Belongs to the EMC10 family.</text>
</comment>
<dbReference type="GO" id="GO:0005789">
    <property type="term" value="C:endoplasmic reticulum membrane"/>
    <property type="evidence" value="ECO:0007669"/>
    <property type="project" value="UniProtKB-SubCell"/>
</dbReference>
<evidence type="ECO:0000256" key="2">
    <source>
        <dbReference type="ARBA" id="ARBA00007695"/>
    </source>
</evidence>
<reference evidence="10 11" key="1">
    <citation type="journal article" date="2005" name="Nature">
        <title>The genome of the social amoeba Dictyostelium discoideum.</title>
        <authorList>
            <consortium name="The Dictyostelium discoideum Sequencing Consortium"/>
            <person name="Eichinger L."/>
            <person name="Pachebat J.A."/>
            <person name="Glockner G."/>
            <person name="Rajandream M.A."/>
            <person name="Sucgang R."/>
            <person name="Berriman M."/>
            <person name="Song J."/>
            <person name="Olsen R."/>
            <person name="Szafranski K."/>
            <person name="Xu Q."/>
            <person name="Tunggal B."/>
            <person name="Kummerfeld S."/>
            <person name="Madera M."/>
            <person name="Konfortov B.A."/>
            <person name="Rivero F."/>
            <person name="Bankier A.T."/>
            <person name="Lehmann R."/>
            <person name="Hamlin N."/>
            <person name="Davies R."/>
            <person name="Gaudet P."/>
            <person name="Fey P."/>
            <person name="Pilcher K."/>
            <person name="Chen G."/>
            <person name="Saunders D."/>
            <person name="Sodergren E."/>
            <person name="Davis P."/>
            <person name="Kerhornou A."/>
            <person name="Nie X."/>
            <person name="Hall N."/>
            <person name="Anjard C."/>
            <person name="Hemphill L."/>
            <person name="Bason N."/>
            <person name="Farbrother P."/>
            <person name="Desany B."/>
            <person name="Just E."/>
            <person name="Morio T."/>
            <person name="Rost R."/>
            <person name="Churcher C."/>
            <person name="Cooper J."/>
            <person name="Haydock S."/>
            <person name="van Driessche N."/>
            <person name="Cronin A."/>
            <person name="Goodhead I."/>
            <person name="Muzny D."/>
            <person name="Mourier T."/>
            <person name="Pain A."/>
            <person name="Lu M."/>
            <person name="Harper D."/>
            <person name="Lindsay R."/>
            <person name="Hauser H."/>
            <person name="James K."/>
            <person name="Quiles M."/>
            <person name="Madan Babu M."/>
            <person name="Saito T."/>
            <person name="Buchrieser C."/>
            <person name="Wardroper A."/>
            <person name="Felder M."/>
            <person name="Thangavelu M."/>
            <person name="Johnson D."/>
            <person name="Knights A."/>
            <person name="Loulseged H."/>
            <person name="Mungall K."/>
            <person name="Oliver K."/>
            <person name="Price C."/>
            <person name="Quail M.A."/>
            <person name="Urushihara H."/>
            <person name="Hernandez J."/>
            <person name="Rabbinowitsch E."/>
            <person name="Steffen D."/>
            <person name="Sanders M."/>
            <person name="Ma J."/>
            <person name="Kohara Y."/>
            <person name="Sharp S."/>
            <person name="Simmonds M."/>
            <person name="Spiegler S."/>
            <person name="Tivey A."/>
            <person name="Sugano S."/>
            <person name="White B."/>
            <person name="Walker D."/>
            <person name="Woodward J."/>
            <person name="Winckler T."/>
            <person name="Tanaka Y."/>
            <person name="Shaulsky G."/>
            <person name="Schleicher M."/>
            <person name="Weinstock G."/>
            <person name="Rosenthal A."/>
            <person name="Cox E.C."/>
            <person name="Chisholm R.L."/>
            <person name="Gibbs R."/>
            <person name="Loomis W.F."/>
            <person name="Platzer M."/>
            <person name="Kay R.R."/>
            <person name="Williams J."/>
            <person name="Dear P.H."/>
            <person name="Noegel A.A."/>
            <person name="Barrell B."/>
            <person name="Kuspa A."/>
        </authorList>
    </citation>
    <scope>NUCLEOTIDE SEQUENCE [LARGE SCALE GENOMIC DNA]</scope>
    <source>
        <strain evidence="10 11">AX4</strain>
    </source>
</reference>
<evidence type="ECO:0000256" key="8">
    <source>
        <dbReference type="ARBA" id="ARBA00023136"/>
    </source>
</evidence>
<feature type="transmembrane region" description="Helical" evidence="9">
    <location>
        <begin position="213"/>
        <end position="230"/>
    </location>
</feature>
<evidence type="ECO:0000313" key="10">
    <source>
        <dbReference type="EMBL" id="EAL71597.1"/>
    </source>
</evidence>